<dbReference type="KEGG" id="ptw:TUM18999_03230"/>
<evidence type="ECO:0000313" key="3">
    <source>
        <dbReference type="Proteomes" id="UP000509383"/>
    </source>
</evidence>
<evidence type="ECO:0000313" key="2">
    <source>
        <dbReference type="EMBL" id="BCG22132.1"/>
    </source>
</evidence>
<feature type="compositionally biased region" description="Basic and acidic residues" evidence="1">
    <location>
        <begin position="380"/>
        <end position="391"/>
    </location>
</feature>
<dbReference type="Proteomes" id="UP000509383">
    <property type="component" value="Chromosome"/>
</dbReference>
<reference evidence="2 3" key="1">
    <citation type="submission" date="2020-05" db="EMBL/GenBank/DDBJ databases">
        <title>Characterization of novel class B3 metallo-beta-lactamase from novel Pseudomonas species.</title>
        <authorList>
            <person name="Yamada K."/>
            <person name="Aoki K."/>
            <person name="Ishii Y."/>
        </authorList>
    </citation>
    <scope>NUCLEOTIDE SEQUENCE [LARGE SCALE GENOMIC DNA]</scope>
    <source>
        <strain evidence="2 3">TUM18999</strain>
    </source>
</reference>
<evidence type="ECO:0000256" key="1">
    <source>
        <dbReference type="SAM" id="MobiDB-lite"/>
    </source>
</evidence>
<organism evidence="2 3">
    <name type="scientific">Pseudomonas tohonis</name>
    <dbReference type="NCBI Taxonomy" id="2725477"/>
    <lineage>
        <taxon>Bacteria</taxon>
        <taxon>Pseudomonadati</taxon>
        <taxon>Pseudomonadota</taxon>
        <taxon>Gammaproteobacteria</taxon>
        <taxon>Pseudomonadales</taxon>
        <taxon>Pseudomonadaceae</taxon>
        <taxon>Pseudomonas</taxon>
    </lineage>
</organism>
<dbReference type="RefSeq" id="WP_173176753.1">
    <property type="nucleotide sequence ID" value="NZ_AP023189.1"/>
</dbReference>
<gene>
    <name evidence="2" type="ORF">TUM18999_03230</name>
</gene>
<dbReference type="EMBL" id="AP023189">
    <property type="protein sequence ID" value="BCG22132.1"/>
    <property type="molecule type" value="Genomic_DNA"/>
</dbReference>
<name>A0A6J4DXB1_9PSED</name>
<accession>A0A6J4DXB1</accession>
<protein>
    <recommendedName>
        <fullName evidence="4">TnsE C-terminal domain-containing protein</fullName>
    </recommendedName>
</protein>
<sequence>MTREVYHEQLHKDGLWRIKNFRYLVKQSYADVEDLRLEVVIGKVTEPGEQPRQEADDIVPVPIGDLPSLRRNGLIRDGFLLRTDYQLVEARKKRLTLDLSRANLTFFKRFAEENSEAIIPRTKSSAEEDNETVYMGIGHNGDRYGVIIPSVDIFLFFYANSTFLTELVLSEHILNPELSIYDKEKSVTTGPHKKIWLKKGVPEQIVDFLAALLFDEYALGAAKAIFTDRGPDGQSSKRWPIRAAPPTEGKVGFKLLGRNIGKNRLLVTQILSCDWVPAIGSIEWDRDGRSSTTSTGRGSEMVPLALNNIEPAEQIIDEGVDRRKARSPVYAPHIDQRFPGLKKIPVKRSPKPDPTEKEGGKYVKKNVSVEVATTAPGGPDSEKKRKAEVRGKAKNPAGTTEKDKELENFQLTSNDVQNQSIATAIILFKAHEYELAEVCFLTEGFQPKELAIDKNNRIPLCLLPSTHDGKDKAWLYSDELKVRQRVAVMARVEFDGKVRYVFELQMRLNQAISTGVIWTESEDEIPEGLLYELLLGFADPTGSDALMRSTARDNLQWGRCKHNHKIQIDWKHPELFADDFLSRLFSQPQAAPRSTRSRRPR</sequence>
<dbReference type="AlphaFoldDB" id="A0A6J4DXB1"/>
<evidence type="ECO:0008006" key="4">
    <source>
        <dbReference type="Google" id="ProtNLM"/>
    </source>
</evidence>
<proteinExistence type="predicted"/>
<feature type="region of interest" description="Disordered" evidence="1">
    <location>
        <begin position="343"/>
        <end position="405"/>
    </location>
</feature>
<feature type="compositionally biased region" description="Basic and acidic residues" evidence="1">
    <location>
        <begin position="350"/>
        <end position="361"/>
    </location>
</feature>